<protein>
    <submittedName>
        <fullName evidence="1">Uncharacterized protein</fullName>
    </submittedName>
</protein>
<evidence type="ECO:0000313" key="1">
    <source>
        <dbReference type="EMBL" id="EHL32815.1"/>
    </source>
</evidence>
<sequence>MGKFLDRFSKKISATDKQYKRNLYQTYLTAPEWRNVEMSEEYAAFLRKDNPFYRYPFFKQIYVFWSVFFQSYAAARKKQGHLELIFSEYMLMNLFIGINTTLEFATKGMASLFLWPFLRTENKTEFQGHVAALFQDYAEFIHHTPFYNYRYFSRLGQLFSNFWQSNNKSFADVISLMAVSVDFLAHGIISAPVGIWYNQEENKAPETIDILVKASTDNDVDVEAFGNEFRQKITAIEGVSVVTANNQEQLFTRTSENPKNHRTYAYAHVRVPRYEPFQATVEQLTAAGIKVREIAGQQHIQFKCVVKGDIPEQLQERESKLASLRDCTKLFSYQNGVDAGQTFFSLNVPTKRLKETVEEIQKAEGIHIKLMHDF</sequence>
<dbReference type="RefSeq" id="WP_006869044.1">
    <property type="nucleotide sequence ID" value="NZ_JH413793.1"/>
</dbReference>
<dbReference type="OrthoDB" id="5652847at2"/>
<dbReference type="EMBL" id="JH413793">
    <property type="protein sequence ID" value="EHL32815.1"/>
    <property type="molecule type" value="Genomic_DNA"/>
</dbReference>
<gene>
    <name evidence="1" type="ORF">LDG_5053</name>
</gene>
<dbReference type="Proteomes" id="UP000002770">
    <property type="component" value="Unassembled WGS sequence"/>
</dbReference>
<organism evidence="1 2">
    <name type="scientific">Legionella drancourtii LLAP12</name>
    <dbReference type="NCBI Taxonomy" id="658187"/>
    <lineage>
        <taxon>Bacteria</taxon>
        <taxon>Pseudomonadati</taxon>
        <taxon>Pseudomonadota</taxon>
        <taxon>Gammaproteobacteria</taxon>
        <taxon>Legionellales</taxon>
        <taxon>Legionellaceae</taxon>
        <taxon>Legionella</taxon>
    </lineage>
</organism>
<dbReference type="STRING" id="658187.LDG_5053"/>
<name>G9EIP7_9GAMM</name>
<reference evidence="1 2" key="1">
    <citation type="journal article" date="2011" name="BMC Genomics">
        <title>Insight into cross-talk between intra-amoebal pathogens.</title>
        <authorList>
            <person name="Gimenez G."/>
            <person name="Bertelli C."/>
            <person name="Moliner C."/>
            <person name="Robert C."/>
            <person name="Raoult D."/>
            <person name="Fournier P.E."/>
            <person name="Greub G."/>
        </authorList>
    </citation>
    <scope>NUCLEOTIDE SEQUENCE [LARGE SCALE GENOMIC DNA]</scope>
    <source>
        <strain evidence="1 2">LLAP12</strain>
    </source>
</reference>
<evidence type="ECO:0000313" key="2">
    <source>
        <dbReference type="Proteomes" id="UP000002770"/>
    </source>
</evidence>
<dbReference type="AlphaFoldDB" id="G9EIP7"/>
<accession>G9EIP7</accession>
<dbReference type="eggNOG" id="COG2226">
    <property type="taxonomic scope" value="Bacteria"/>
</dbReference>
<proteinExistence type="predicted"/>
<keyword evidence="2" id="KW-1185">Reference proteome</keyword>
<dbReference type="HOGENOM" id="CLU_707489_0_0_6"/>
<dbReference type="InParanoid" id="G9EIP7"/>